<dbReference type="Gene3D" id="2.130.10.10">
    <property type="entry name" value="YVTN repeat-like/Quinoprotein amine dehydrogenase"/>
    <property type="match status" value="5"/>
</dbReference>
<dbReference type="AlphaFoldDB" id="A0A4P9Y6J1"/>
<accession>A0A4P9Y6J1</accession>
<feature type="region of interest" description="Disordered" evidence="2">
    <location>
        <begin position="122"/>
        <end position="173"/>
    </location>
</feature>
<evidence type="ECO:0000313" key="3">
    <source>
        <dbReference type="EMBL" id="RKP14324.1"/>
    </source>
</evidence>
<organism evidence="3 4">
    <name type="scientific">Piptocephalis cylindrospora</name>
    <dbReference type="NCBI Taxonomy" id="1907219"/>
    <lineage>
        <taxon>Eukaryota</taxon>
        <taxon>Fungi</taxon>
        <taxon>Fungi incertae sedis</taxon>
        <taxon>Zoopagomycota</taxon>
        <taxon>Zoopagomycotina</taxon>
        <taxon>Zoopagomycetes</taxon>
        <taxon>Zoopagales</taxon>
        <taxon>Piptocephalidaceae</taxon>
        <taxon>Piptocephalis</taxon>
    </lineage>
</organism>
<feature type="compositionally biased region" description="Polar residues" evidence="2">
    <location>
        <begin position="799"/>
        <end position="827"/>
    </location>
</feature>
<dbReference type="SUPFAM" id="SSF50978">
    <property type="entry name" value="WD40 repeat-like"/>
    <property type="match status" value="2"/>
</dbReference>
<evidence type="ECO:0000313" key="4">
    <source>
        <dbReference type="Proteomes" id="UP000267251"/>
    </source>
</evidence>
<feature type="region of interest" description="Disordered" evidence="2">
    <location>
        <begin position="798"/>
        <end position="833"/>
    </location>
</feature>
<dbReference type="Pfam" id="PF00400">
    <property type="entry name" value="WD40"/>
    <property type="match status" value="4"/>
</dbReference>
<feature type="compositionally biased region" description="Low complexity" evidence="2">
    <location>
        <begin position="147"/>
        <end position="168"/>
    </location>
</feature>
<evidence type="ECO:0000256" key="1">
    <source>
        <dbReference type="PROSITE-ProRule" id="PRU00221"/>
    </source>
</evidence>
<dbReference type="SMART" id="SM00320">
    <property type="entry name" value="WD40"/>
    <property type="match status" value="12"/>
</dbReference>
<keyword evidence="4" id="KW-1185">Reference proteome</keyword>
<dbReference type="InterPro" id="IPR015943">
    <property type="entry name" value="WD40/YVTN_repeat-like_dom_sf"/>
</dbReference>
<feature type="compositionally biased region" description="Gly residues" evidence="2">
    <location>
        <begin position="864"/>
        <end position="886"/>
    </location>
</feature>
<feature type="region of interest" description="Disordered" evidence="2">
    <location>
        <begin position="988"/>
        <end position="1030"/>
    </location>
</feature>
<dbReference type="OrthoDB" id="6252103at2759"/>
<feature type="region of interest" description="Disordered" evidence="2">
    <location>
        <begin position="851"/>
        <end position="895"/>
    </location>
</feature>
<dbReference type="PANTHER" id="PTHR45589">
    <property type="entry name" value="WD REPEAT DOMAIN 62, ISOFORM G"/>
    <property type="match status" value="1"/>
</dbReference>
<name>A0A4P9Y6J1_9FUNG</name>
<feature type="repeat" description="WD" evidence="1">
    <location>
        <begin position="938"/>
        <end position="971"/>
    </location>
</feature>
<feature type="region of interest" description="Disordered" evidence="2">
    <location>
        <begin position="1"/>
        <end position="53"/>
    </location>
</feature>
<dbReference type="InterPro" id="IPR036322">
    <property type="entry name" value="WD40_repeat_dom_sf"/>
</dbReference>
<gene>
    <name evidence="3" type="ORF">BJ684DRAFT_19257</name>
</gene>
<keyword evidence="1" id="KW-0853">WD repeat</keyword>
<dbReference type="Proteomes" id="UP000267251">
    <property type="component" value="Unassembled WGS sequence"/>
</dbReference>
<evidence type="ECO:0000256" key="2">
    <source>
        <dbReference type="SAM" id="MobiDB-lite"/>
    </source>
</evidence>
<dbReference type="EMBL" id="KZ987850">
    <property type="protein sequence ID" value="RKP14324.1"/>
    <property type="molecule type" value="Genomic_DNA"/>
</dbReference>
<proteinExistence type="predicted"/>
<dbReference type="PANTHER" id="PTHR45589:SF1">
    <property type="entry name" value="WD REPEAT DOMAIN 62, ISOFORM G"/>
    <property type="match status" value="1"/>
</dbReference>
<feature type="compositionally biased region" description="Pro residues" evidence="2">
    <location>
        <begin position="652"/>
        <end position="662"/>
    </location>
</feature>
<protein>
    <submittedName>
        <fullName evidence="3">WD40-repeat-containing domain protein</fullName>
    </submittedName>
</protein>
<dbReference type="InterPro" id="IPR052779">
    <property type="entry name" value="WDR62"/>
</dbReference>
<feature type="region of interest" description="Disordered" evidence="2">
    <location>
        <begin position="652"/>
        <end position="671"/>
    </location>
</feature>
<reference evidence="4" key="1">
    <citation type="journal article" date="2018" name="Nat. Microbiol.">
        <title>Leveraging single-cell genomics to expand the fungal tree of life.</title>
        <authorList>
            <person name="Ahrendt S.R."/>
            <person name="Quandt C.A."/>
            <person name="Ciobanu D."/>
            <person name="Clum A."/>
            <person name="Salamov A."/>
            <person name="Andreopoulos B."/>
            <person name="Cheng J.F."/>
            <person name="Woyke T."/>
            <person name="Pelin A."/>
            <person name="Henrissat B."/>
            <person name="Reynolds N.K."/>
            <person name="Benny G.L."/>
            <person name="Smith M.E."/>
            <person name="James T.Y."/>
            <person name="Grigoriev I.V."/>
        </authorList>
    </citation>
    <scope>NUCLEOTIDE SEQUENCE [LARGE SCALE GENOMIC DNA]</scope>
</reference>
<sequence>MSFASRPRAKRPSLAPSLGTPPLNGPQASGNSGRRRAYTAVPSTEQPMRRRKKHIAPHTRLVLESVLGFTSKRNASLITHPTRPLIAYIAGSTVVLYDYLRDQQVAFLSALSLYLPITTSPGVPDGVNGHPGRGSMGPRRTIPTNGPSLLTPSSASSPTTPTSASSSSTPPPFTHTLKTLRCLAISSDGRYLAAGEVGHDPRILVWDTLTLEIISYMQGHRFGVLSLAFSPNDRYIVSVGFQHDGFLCVWGWRQGLKLASNRLSTKVHGLAFSPDGTFCVTVGVRSVKFWYFDQQGLVPIYKSKSQNLAAKDQIRVLEGRAGILGDLQNSAFVDVVCGPGGSVGDTAGEEEGNYTYAVTSTGLLCLFTPDRFLQRHVDLQIRGVSSLTLHDGILGCGGTDGTVRLFQPRTLEYLGSLPRPAPWGRIHSSSHPLPPSHNLAFPSVIALRAGLYGGRYLICAYEDHSLIVWDVQPADGQVRRLRTLSFHSRAVWGVEMMPTGLDSHSLNRASFASYSSDGTVRFWRLPHLSGSVEDETIGATGEEAKTVEIRGKTNPTVRDYFGPSRSLSQVLYINPPWEDGTNGDVLSMDPSLWMTDNLVGVRALRISQDAKYLASGDRCGNLRVHDLITFKELVCHEAHDAEILSIDFSSPPPSLPSPPVSPDSPRSSVSDSQGSWPYLLVSASRDRLVHVFDVRKQFQLVQTLDDHSSSILAVAFTDGGKRLSSCGADKSIIFRSCTESTRLPYFTTHHIYSGRSTINGMDLDGEEKRLYSVGQDRRVHVFDGRTGRLVGSHKVEATLPSSTTDPGSRGSVTPNTTTCPLSPNHTTSLGKAGHFGGGLGSGAVGSGMIPGSGIHPVGADEGMSVGGGGEGRGGASVGGGGAGEGEATGVSSKGLGSRSDGALLDLSVDATGKLAVTCGSDRLIRLHDLSAQSVLQGVGGHSEMLTGVKLTLDGQRALSTSTDGTIFIWKVLQTTGPGVGIEGEGMEADGVKGHGGRARSATVSTGPMGGMIRRGKEEEEEEDGRYIPEGDLEYLEDREEDRAFQVGPEKDVELEWYR</sequence>
<dbReference type="PROSITE" id="PS50294">
    <property type="entry name" value="WD_REPEATS_REGION"/>
    <property type="match status" value="1"/>
</dbReference>
<dbReference type="PROSITE" id="PS50082">
    <property type="entry name" value="WD_REPEATS_2"/>
    <property type="match status" value="1"/>
</dbReference>
<dbReference type="InterPro" id="IPR001680">
    <property type="entry name" value="WD40_rpt"/>
</dbReference>